<comment type="caution">
    <text evidence="13">The sequence shown here is derived from an EMBL/GenBank/DDBJ whole genome shotgun (WGS) entry which is preliminary data.</text>
</comment>
<dbReference type="SUPFAM" id="SSF52402">
    <property type="entry name" value="Adenine nucleotide alpha hydrolases-like"/>
    <property type="match status" value="1"/>
</dbReference>
<comment type="function">
    <text evidence="11">Catalyzes the ATP-dependent conversion of 7-carboxy-7-deazaguanine (CDG) to 7-cyano-7-deazaguanine (preQ(0)).</text>
</comment>
<evidence type="ECO:0000256" key="5">
    <source>
        <dbReference type="ARBA" id="ARBA00022785"/>
    </source>
</evidence>
<protein>
    <recommendedName>
        <fullName evidence="9 11">7-cyano-7-deazaguanine synthase</fullName>
        <ecNumber evidence="9 11">6.3.4.20</ecNumber>
    </recommendedName>
    <alternativeName>
        <fullName evidence="11">7-cyano-7-carbaguanine synthase</fullName>
    </alternativeName>
    <alternativeName>
        <fullName evidence="11">PreQ(0) synthase</fullName>
    </alternativeName>
    <alternativeName>
        <fullName evidence="11">Queuosine biosynthesis protein QueC</fullName>
    </alternativeName>
</protein>
<dbReference type="PANTHER" id="PTHR42914">
    <property type="entry name" value="7-CYANO-7-DEAZAGUANINE SYNTHASE"/>
    <property type="match status" value="1"/>
</dbReference>
<feature type="binding site" evidence="11">
    <location>
        <position position="241"/>
    </location>
    <ligand>
        <name>Zn(2+)</name>
        <dbReference type="ChEBI" id="CHEBI:29105"/>
    </ligand>
</feature>
<feature type="binding site" evidence="11">
    <location>
        <position position="254"/>
    </location>
    <ligand>
        <name>Zn(2+)</name>
        <dbReference type="ChEBI" id="CHEBI:29105"/>
    </ligand>
</feature>
<feature type="binding site" evidence="11">
    <location>
        <position position="251"/>
    </location>
    <ligand>
        <name>Zn(2+)</name>
        <dbReference type="ChEBI" id="CHEBI:29105"/>
    </ligand>
</feature>
<keyword evidence="4 11" id="KW-0547">Nucleotide-binding</keyword>
<gene>
    <name evidence="11" type="primary">queC</name>
    <name evidence="13" type="ORF">EV659_10194</name>
</gene>
<dbReference type="UniPathway" id="UPA00391"/>
<dbReference type="NCBIfam" id="TIGR00364">
    <property type="entry name" value="7-cyano-7-deazaguanine synthase QueC"/>
    <property type="match status" value="1"/>
</dbReference>
<dbReference type="InParanoid" id="A0A4V2SQA4"/>
<evidence type="ECO:0000256" key="1">
    <source>
        <dbReference type="ARBA" id="ARBA00005061"/>
    </source>
</evidence>
<keyword evidence="5 11" id="KW-0671">Queuosine biosynthesis</keyword>
<evidence type="ECO:0000256" key="2">
    <source>
        <dbReference type="ARBA" id="ARBA00022598"/>
    </source>
</evidence>
<proteinExistence type="inferred from homology"/>
<evidence type="ECO:0000256" key="12">
    <source>
        <dbReference type="SAM" id="MobiDB-lite"/>
    </source>
</evidence>
<feature type="binding site" evidence="11">
    <location>
        <position position="257"/>
    </location>
    <ligand>
        <name>Zn(2+)</name>
        <dbReference type="ChEBI" id="CHEBI:29105"/>
    </ligand>
</feature>
<dbReference type="GO" id="GO:0008616">
    <property type="term" value="P:tRNA queuosine(34) biosynthetic process"/>
    <property type="evidence" value="ECO:0007669"/>
    <property type="project" value="UniProtKB-UniRule"/>
</dbReference>
<evidence type="ECO:0000256" key="8">
    <source>
        <dbReference type="ARBA" id="ARBA00037993"/>
    </source>
</evidence>
<feature type="compositionally biased region" description="Basic and acidic residues" evidence="12">
    <location>
        <begin position="35"/>
        <end position="48"/>
    </location>
</feature>
<dbReference type="GO" id="GO:0016879">
    <property type="term" value="F:ligase activity, forming carbon-nitrogen bonds"/>
    <property type="evidence" value="ECO:0007669"/>
    <property type="project" value="UniProtKB-UniRule"/>
</dbReference>
<dbReference type="PANTHER" id="PTHR42914:SF1">
    <property type="entry name" value="7-CYANO-7-DEAZAGUANINE SYNTHASE"/>
    <property type="match status" value="1"/>
</dbReference>
<dbReference type="InterPro" id="IPR018317">
    <property type="entry name" value="QueC"/>
</dbReference>
<reference evidence="13 14" key="1">
    <citation type="submission" date="2019-03" db="EMBL/GenBank/DDBJ databases">
        <title>Genomic Encyclopedia of Type Strains, Phase IV (KMG-IV): sequencing the most valuable type-strain genomes for metagenomic binning, comparative biology and taxonomic classification.</title>
        <authorList>
            <person name="Goeker M."/>
        </authorList>
    </citation>
    <scope>NUCLEOTIDE SEQUENCE [LARGE SCALE GENOMIC DNA]</scope>
    <source>
        <strain evidence="13 14">DSM 2132</strain>
    </source>
</reference>
<dbReference type="InterPro" id="IPR014729">
    <property type="entry name" value="Rossmann-like_a/b/a_fold"/>
</dbReference>
<evidence type="ECO:0000313" key="13">
    <source>
        <dbReference type="EMBL" id="TCP38196.1"/>
    </source>
</evidence>
<accession>A0A4V2SQA4</accession>
<comment type="similarity">
    <text evidence="8 11">Belongs to the QueC family.</text>
</comment>
<dbReference type="Pfam" id="PF06508">
    <property type="entry name" value="QueC"/>
    <property type="match status" value="1"/>
</dbReference>
<dbReference type="EMBL" id="SLXO01000001">
    <property type="protein sequence ID" value="TCP38196.1"/>
    <property type="molecule type" value="Genomic_DNA"/>
</dbReference>
<name>A0A4V2SQA4_RHOSA</name>
<dbReference type="AlphaFoldDB" id="A0A4V2SQA4"/>
<evidence type="ECO:0000256" key="3">
    <source>
        <dbReference type="ARBA" id="ARBA00022723"/>
    </source>
</evidence>
<keyword evidence="6 11" id="KW-0862">Zinc</keyword>
<feature type="binding site" evidence="11">
    <location>
        <begin position="55"/>
        <end position="65"/>
    </location>
    <ligand>
        <name>ATP</name>
        <dbReference type="ChEBI" id="CHEBI:30616"/>
    </ligand>
</feature>
<keyword evidence="7 11" id="KW-0067">ATP-binding</keyword>
<dbReference type="PIRSF" id="PIRSF006293">
    <property type="entry name" value="ExsB"/>
    <property type="match status" value="1"/>
</dbReference>
<dbReference type="GO" id="GO:0008270">
    <property type="term" value="F:zinc ion binding"/>
    <property type="evidence" value="ECO:0007669"/>
    <property type="project" value="UniProtKB-UniRule"/>
</dbReference>
<keyword evidence="14" id="KW-1185">Reference proteome</keyword>
<evidence type="ECO:0000313" key="14">
    <source>
        <dbReference type="Proteomes" id="UP000295399"/>
    </source>
</evidence>
<sequence>MASNRPRTDILRGGIVASSESDAAAGAETAGAEDPDARMPDETPRRPGDRAVVLLSGGLDSATVAAAAKAAGYRVIALSFRYGQRHAVELEAAARVAAHVGVDEHQVLDMDLRAFGGSALTADIDVPKDRDADAIAADDQVPITYVPARNTIFLSYAMGLAEVRGADDLFIGVNAVDYSGYPDCRPGFIGAFEAMANLATRAGVAGDRPLRLHTPLIGLSKAAIVAWGTELGVDYGQTISCYDPDAQGRACGACDSCHLRRQGFVDAGLADPTVYQTD</sequence>
<dbReference type="GO" id="GO:0005524">
    <property type="term" value="F:ATP binding"/>
    <property type="evidence" value="ECO:0007669"/>
    <property type="project" value="UniProtKB-UniRule"/>
</dbReference>
<comment type="catalytic activity">
    <reaction evidence="10 11">
        <text>7-carboxy-7-carbaguanine + NH4(+) + 2 ATP = 7-cyano-7-carbaguanine + 2 AMP + 2 diphosphate + 2 H(+)</text>
        <dbReference type="Rhea" id="RHEA:27982"/>
        <dbReference type="ChEBI" id="CHEBI:15378"/>
        <dbReference type="ChEBI" id="CHEBI:28938"/>
        <dbReference type="ChEBI" id="CHEBI:30616"/>
        <dbReference type="ChEBI" id="CHEBI:33019"/>
        <dbReference type="ChEBI" id="CHEBI:45075"/>
        <dbReference type="ChEBI" id="CHEBI:61036"/>
        <dbReference type="ChEBI" id="CHEBI:456215"/>
        <dbReference type="EC" id="6.3.4.20"/>
    </reaction>
</comment>
<dbReference type="HAMAP" id="MF_01633">
    <property type="entry name" value="QueC"/>
    <property type="match status" value="1"/>
</dbReference>
<keyword evidence="3 11" id="KW-0479">Metal-binding</keyword>
<dbReference type="EC" id="6.3.4.20" evidence="9 11"/>
<dbReference type="Gene3D" id="3.40.50.620">
    <property type="entry name" value="HUPs"/>
    <property type="match status" value="1"/>
</dbReference>
<evidence type="ECO:0000256" key="4">
    <source>
        <dbReference type="ARBA" id="ARBA00022741"/>
    </source>
</evidence>
<keyword evidence="2 11" id="KW-0436">Ligase</keyword>
<organism evidence="13 14">
    <name type="scientific">Rhodothalassium salexigens DSM 2132</name>
    <dbReference type="NCBI Taxonomy" id="1188247"/>
    <lineage>
        <taxon>Bacteria</taxon>
        <taxon>Pseudomonadati</taxon>
        <taxon>Pseudomonadota</taxon>
        <taxon>Alphaproteobacteria</taxon>
        <taxon>Rhodothalassiales</taxon>
        <taxon>Rhodothalassiaceae</taxon>
        <taxon>Rhodothalassium</taxon>
    </lineage>
</organism>
<dbReference type="FunCoup" id="A0A4V2SQA4">
    <property type="interactions" value="166"/>
</dbReference>
<dbReference type="CDD" id="cd01995">
    <property type="entry name" value="QueC-like"/>
    <property type="match status" value="1"/>
</dbReference>
<comment type="cofactor">
    <cofactor evidence="11">
        <name>Zn(2+)</name>
        <dbReference type="ChEBI" id="CHEBI:29105"/>
    </cofactor>
    <text evidence="11">Binds 1 zinc ion per subunit.</text>
</comment>
<evidence type="ECO:0000256" key="10">
    <source>
        <dbReference type="ARBA" id="ARBA00047890"/>
    </source>
</evidence>
<dbReference type="Proteomes" id="UP000295399">
    <property type="component" value="Unassembled WGS sequence"/>
</dbReference>
<evidence type="ECO:0000256" key="9">
    <source>
        <dbReference type="ARBA" id="ARBA00039149"/>
    </source>
</evidence>
<feature type="compositionally biased region" description="Basic and acidic residues" evidence="12">
    <location>
        <begin position="1"/>
        <end position="10"/>
    </location>
</feature>
<comment type="pathway">
    <text evidence="1 11">Purine metabolism; 7-cyano-7-deazaguanine biosynthesis.</text>
</comment>
<evidence type="ECO:0000256" key="11">
    <source>
        <dbReference type="HAMAP-Rule" id="MF_01633"/>
    </source>
</evidence>
<feature type="region of interest" description="Disordered" evidence="12">
    <location>
        <begin position="1"/>
        <end position="48"/>
    </location>
</feature>
<feature type="compositionally biased region" description="Low complexity" evidence="12">
    <location>
        <begin position="17"/>
        <end position="32"/>
    </location>
</feature>
<evidence type="ECO:0000256" key="6">
    <source>
        <dbReference type="ARBA" id="ARBA00022833"/>
    </source>
</evidence>
<evidence type="ECO:0000256" key="7">
    <source>
        <dbReference type="ARBA" id="ARBA00022840"/>
    </source>
</evidence>